<dbReference type="GO" id="GO:0003735">
    <property type="term" value="F:structural constituent of ribosome"/>
    <property type="evidence" value="ECO:0007669"/>
    <property type="project" value="InterPro"/>
</dbReference>
<dbReference type="Pfam" id="PF01165">
    <property type="entry name" value="Ribosomal_S21"/>
    <property type="match status" value="1"/>
</dbReference>
<organism evidence="8 9">
    <name type="scientific">Candidatus Desantisbacteria bacterium CG2_30_40_21</name>
    <dbReference type="NCBI Taxonomy" id="1817895"/>
    <lineage>
        <taxon>Bacteria</taxon>
        <taxon>Candidatus Desantisiibacteriota</taxon>
    </lineage>
</organism>
<evidence type="ECO:0000256" key="6">
    <source>
        <dbReference type="RuleBase" id="RU000667"/>
    </source>
</evidence>
<accession>A0A1J5E5V8</accession>
<comment type="similarity">
    <text evidence="1 5 6">Belongs to the bacterial ribosomal protein bS21 family.</text>
</comment>
<dbReference type="NCBIfam" id="TIGR00030">
    <property type="entry name" value="S21p"/>
    <property type="match status" value="1"/>
</dbReference>
<dbReference type="Gene3D" id="1.20.5.1150">
    <property type="entry name" value="Ribosomal protein S8"/>
    <property type="match status" value="1"/>
</dbReference>
<evidence type="ECO:0000256" key="7">
    <source>
        <dbReference type="SAM" id="MobiDB-lite"/>
    </source>
</evidence>
<evidence type="ECO:0000313" key="8">
    <source>
        <dbReference type="EMBL" id="OIP39994.1"/>
    </source>
</evidence>
<dbReference type="PRINTS" id="PR00976">
    <property type="entry name" value="RIBOSOMALS21"/>
</dbReference>
<sequence>MPGIMVRDNESLDSALKRFKRDCQESGILSEMKRREHYEKPSDKRRRLLARKKKKF</sequence>
<gene>
    <name evidence="5" type="primary">rpsU</name>
    <name evidence="8" type="ORF">AUJ95_04965</name>
</gene>
<dbReference type="GO" id="GO:0006412">
    <property type="term" value="P:translation"/>
    <property type="evidence" value="ECO:0007669"/>
    <property type="project" value="UniProtKB-UniRule"/>
</dbReference>
<name>A0A1J5E5V8_9BACT</name>
<dbReference type="GO" id="GO:1990904">
    <property type="term" value="C:ribonucleoprotein complex"/>
    <property type="evidence" value="ECO:0007669"/>
    <property type="project" value="UniProtKB-KW"/>
</dbReference>
<feature type="region of interest" description="Disordered" evidence="7">
    <location>
        <begin position="32"/>
        <end position="56"/>
    </location>
</feature>
<dbReference type="STRING" id="1817895.AUJ95_04965"/>
<feature type="compositionally biased region" description="Basic residues" evidence="7">
    <location>
        <begin position="43"/>
        <end position="56"/>
    </location>
</feature>
<evidence type="ECO:0000256" key="4">
    <source>
        <dbReference type="ARBA" id="ARBA00035135"/>
    </source>
</evidence>
<evidence type="ECO:0000256" key="5">
    <source>
        <dbReference type="HAMAP-Rule" id="MF_00358"/>
    </source>
</evidence>
<keyword evidence="3 5" id="KW-0687">Ribonucleoprotein</keyword>
<dbReference type="HAMAP" id="MF_00358">
    <property type="entry name" value="Ribosomal_bS21"/>
    <property type="match status" value="1"/>
</dbReference>
<comment type="caution">
    <text evidence="8">The sequence shown here is derived from an EMBL/GenBank/DDBJ whole genome shotgun (WGS) entry which is preliminary data.</text>
</comment>
<evidence type="ECO:0000256" key="1">
    <source>
        <dbReference type="ARBA" id="ARBA00006640"/>
    </source>
</evidence>
<dbReference type="Proteomes" id="UP000183085">
    <property type="component" value="Unassembled WGS sequence"/>
</dbReference>
<evidence type="ECO:0000256" key="2">
    <source>
        <dbReference type="ARBA" id="ARBA00022980"/>
    </source>
</evidence>
<dbReference type="PANTHER" id="PTHR21109:SF22">
    <property type="entry name" value="SMALL RIBOSOMAL SUBUNIT PROTEIN BS21"/>
    <property type="match status" value="1"/>
</dbReference>
<feature type="compositionally biased region" description="Basic and acidic residues" evidence="7">
    <location>
        <begin position="32"/>
        <end position="42"/>
    </location>
</feature>
<protein>
    <recommendedName>
        <fullName evidence="4 5">Small ribosomal subunit protein bS21</fullName>
    </recommendedName>
</protein>
<dbReference type="InterPro" id="IPR038380">
    <property type="entry name" value="Ribosomal_bS21_sf"/>
</dbReference>
<dbReference type="GO" id="GO:0005840">
    <property type="term" value="C:ribosome"/>
    <property type="evidence" value="ECO:0007669"/>
    <property type="project" value="UniProtKB-KW"/>
</dbReference>
<proteinExistence type="inferred from homology"/>
<dbReference type="EMBL" id="MNYI01000132">
    <property type="protein sequence ID" value="OIP39994.1"/>
    <property type="molecule type" value="Genomic_DNA"/>
</dbReference>
<reference evidence="8 9" key="1">
    <citation type="journal article" date="2016" name="Environ. Microbiol.">
        <title>Genomic resolution of a cold subsurface aquifer community provides metabolic insights for novel microbes adapted to high CO concentrations.</title>
        <authorList>
            <person name="Probst A.J."/>
            <person name="Castelle C.J."/>
            <person name="Singh A."/>
            <person name="Brown C.T."/>
            <person name="Anantharaman K."/>
            <person name="Sharon I."/>
            <person name="Hug L.A."/>
            <person name="Burstein D."/>
            <person name="Emerson J.B."/>
            <person name="Thomas B.C."/>
            <person name="Banfield J.F."/>
        </authorList>
    </citation>
    <scope>NUCLEOTIDE SEQUENCE [LARGE SCALE GENOMIC DNA]</scope>
    <source>
        <strain evidence="8">CG2_30_40_21</strain>
    </source>
</reference>
<evidence type="ECO:0000313" key="9">
    <source>
        <dbReference type="Proteomes" id="UP000183085"/>
    </source>
</evidence>
<evidence type="ECO:0000256" key="3">
    <source>
        <dbReference type="ARBA" id="ARBA00023274"/>
    </source>
</evidence>
<dbReference type="AlphaFoldDB" id="A0A1J5E5V8"/>
<dbReference type="PANTHER" id="PTHR21109">
    <property type="entry name" value="MITOCHONDRIAL 28S RIBOSOMAL PROTEIN S21"/>
    <property type="match status" value="1"/>
</dbReference>
<dbReference type="InterPro" id="IPR001911">
    <property type="entry name" value="Ribosomal_bS21"/>
</dbReference>
<keyword evidence="2 5" id="KW-0689">Ribosomal protein</keyword>